<dbReference type="Proteomes" id="UP000613160">
    <property type="component" value="Unassembled WGS sequence"/>
</dbReference>
<evidence type="ECO:0000313" key="3">
    <source>
        <dbReference type="Proteomes" id="UP000613160"/>
    </source>
</evidence>
<proteinExistence type="predicted"/>
<name>A0A916XTQ5_9HYPH</name>
<reference evidence="2" key="2">
    <citation type="submission" date="2020-09" db="EMBL/GenBank/DDBJ databases">
        <authorList>
            <person name="Sun Q."/>
            <person name="Zhou Y."/>
        </authorList>
    </citation>
    <scope>NUCLEOTIDE SEQUENCE</scope>
    <source>
        <strain evidence="2">CGMCC 1.15493</strain>
    </source>
</reference>
<organism evidence="2 3">
    <name type="scientific">Aureimonas glaciei</name>
    <dbReference type="NCBI Taxonomy" id="1776957"/>
    <lineage>
        <taxon>Bacteria</taxon>
        <taxon>Pseudomonadati</taxon>
        <taxon>Pseudomonadota</taxon>
        <taxon>Alphaproteobacteria</taxon>
        <taxon>Hyphomicrobiales</taxon>
        <taxon>Aurantimonadaceae</taxon>
        <taxon>Aureimonas</taxon>
    </lineage>
</organism>
<sequence>MHSDPRHAEALGDDLLGFAEDVIEMGDPREKIFLAHRFSCPARAGSASHGRTPGRRPRFLHRSRRPFRRGAAPVKKPLAKACCELYQF</sequence>
<keyword evidence="3" id="KW-1185">Reference proteome</keyword>
<accession>A0A916XTQ5</accession>
<feature type="region of interest" description="Disordered" evidence="1">
    <location>
        <begin position="43"/>
        <end position="73"/>
    </location>
</feature>
<evidence type="ECO:0000313" key="2">
    <source>
        <dbReference type="EMBL" id="GGD10218.1"/>
    </source>
</evidence>
<dbReference type="EMBL" id="BMJJ01000002">
    <property type="protein sequence ID" value="GGD10218.1"/>
    <property type="molecule type" value="Genomic_DNA"/>
</dbReference>
<protein>
    <submittedName>
        <fullName evidence="2">Uncharacterized protein</fullName>
    </submittedName>
</protein>
<reference evidence="2" key="1">
    <citation type="journal article" date="2014" name="Int. J. Syst. Evol. Microbiol.">
        <title>Complete genome sequence of Corynebacterium casei LMG S-19264T (=DSM 44701T), isolated from a smear-ripened cheese.</title>
        <authorList>
            <consortium name="US DOE Joint Genome Institute (JGI-PGF)"/>
            <person name="Walter F."/>
            <person name="Albersmeier A."/>
            <person name="Kalinowski J."/>
            <person name="Ruckert C."/>
        </authorList>
    </citation>
    <scope>NUCLEOTIDE SEQUENCE</scope>
    <source>
        <strain evidence="2">CGMCC 1.15493</strain>
    </source>
</reference>
<feature type="compositionally biased region" description="Basic residues" evidence="1">
    <location>
        <begin position="52"/>
        <end position="68"/>
    </location>
</feature>
<evidence type="ECO:0000256" key="1">
    <source>
        <dbReference type="SAM" id="MobiDB-lite"/>
    </source>
</evidence>
<dbReference type="AlphaFoldDB" id="A0A916XTQ5"/>
<comment type="caution">
    <text evidence="2">The sequence shown here is derived from an EMBL/GenBank/DDBJ whole genome shotgun (WGS) entry which is preliminary data.</text>
</comment>
<gene>
    <name evidence="2" type="ORF">GCM10011335_11370</name>
</gene>